<dbReference type="EMBL" id="FMAF01000001">
    <property type="protein sequence ID" value="SCB10643.1"/>
    <property type="molecule type" value="Genomic_DNA"/>
</dbReference>
<dbReference type="OrthoDB" id="236897at2"/>
<dbReference type="PANTHER" id="PTHR21310:SF15">
    <property type="entry name" value="AMINOGLYCOSIDE PHOSPHOTRANSFERASE DOMAIN-CONTAINING PROTEIN"/>
    <property type="match status" value="1"/>
</dbReference>
<keyword evidence="2" id="KW-0418">Kinase</keyword>
<dbReference type="InterPro" id="IPR011009">
    <property type="entry name" value="Kinase-like_dom_sf"/>
</dbReference>
<reference evidence="2 3" key="1">
    <citation type="submission" date="2016-08" db="EMBL/GenBank/DDBJ databases">
        <authorList>
            <person name="Seilhamer J.J."/>
        </authorList>
    </citation>
    <scope>NUCLEOTIDE SEQUENCE [LARGE SCALE GENOMIC DNA]</scope>
    <source>
        <strain evidence="2 3">P1-7</strain>
    </source>
</reference>
<sequence length="254" mass="28508">MQILDGEEPFRQGDHILRPVRPWTPSVHALLAALRRHGFAAAPPPAGFDAVWEKVTYLPGTTGDLDDNVEMRSELALRSAASLLRHYHDCSARFLRDLATECIWQLPARTPREVICHGDFAPYNVVLNGGEVTGIIDFETAHPAPRCWDLAYAVYRWAPLSSGIGVESLDGLDNQIRRARIFADAYGMSAAERRSLPDAIVERLEALLSFMEQEAARGVEKYRRDLKEGHDQGYRLDIAYMTRWSAEITAGMTE</sequence>
<dbReference type="PANTHER" id="PTHR21310">
    <property type="entry name" value="AMINOGLYCOSIDE PHOSPHOTRANSFERASE-RELATED-RELATED"/>
    <property type="match status" value="1"/>
</dbReference>
<accession>A0A1C3U5A0</accession>
<dbReference type="Proteomes" id="UP000199205">
    <property type="component" value="Unassembled WGS sequence"/>
</dbReference>
<dbReference type="InterPro" id="IPR002575">
    <property type="entry name" value="Aminoglycoside_PTrfase"/>
</dbReference>
<evidence type="ECO:0000313" key="2">
    <source>
        <dbReference type="EMBL" id="SCB10643.1"/>
    </source>
</evidence>
<dbReference type="RefSeq" id="WP_092572955.1">
    <property type="nucleotide sequence ID" value="NZ_FMAF01000001.1"/>
</dbReference>
<gene>
    <name evidence="2" type="ORF">GA0061101_101527</name>
</gene>
<proteinExistence type="predicted"/>
<evidence type="ECO:0000259" key="1">
    <source>
        <dbReference type="Pfam" id="PF01636"/>
    </source>
</evidence>
<dbReference type="SUPFAM" id="SSF56112">
    <property type="entry name" value="Protein kinase-like (PK-like)"/>
    <property type="match status" value="1"/>
</dbReference>
<organism evidence="2 3">
    <name type="scientific">Rhizobium lusitanum</name>
    <dbReference type="NCBI Taxonomy" id="293958"/>
    <lineage>
        <taxon>Bacteria</taxon>
        <taxon>Pseudomonadati</taxon>
        <taxon>Pseudomonadota</taxon>
        <taxon>Alphaproteobacteria</taxon>
        <taxon>Hyphomicrobiales</taxon>
        <taxon>Rhizobiaceae</taxon>
        <taxon>Rhizobium/Agrobacterium group</taxon>
        <taxon>Rhizobium</taxon>
    </lineage>
</organism>
<dbReference type="Pfam" id="PF01636">
    <property type="entry name" value="APH"/>
    <property type="match status" value="1"/>
</dbReference>
<dbReference type="Gene3D" id="3.90.1200.10">
    <property type="match status" value="1"/>
</dbReference>
<keyword evidence="2" id="KW-0808">Transferase</keyword>
<dbReference type="AlphaFoldDB" id="A0A1C3U5A0"/>
<feature type="domain" description="Aminoglycoside phosphotransferase" evidence="1">
    <location>
        <begin position="98"/>
        <end position="158"/>
    </location>
</feature>
<name>A0A1C3U5A0_9HYPH</name>
<protein>
    <submittedName>
        <fullName evidence="2">Ser/Thr protein kinase RdoA involved in Cpx stress response, MazF antagonist</fullName>
    </submittedName>
</protein>
<dbReference type="GO" id="GO:0016301">
    <property type="term" value="F:kinase activity"/>
    <property type="evidence" value="ECO:0007669"/>
    <property type="project" value="UniProtKB-KW"/>
</dbReference>
<evidence type="ECO:0000313" key="3">
    <source>
        <dbReference type="Proteomes" id="UP000199205"/>
    </source>
</evidence>
<dbReference type="InterPro" id="IPR051678">
    <property type="entry name" value="AGP_Transferase"/>
</dbReference>